<accession>A0A2P6TGQ1</accession>
<dbReference type="GO" id="GO:0000492">
    <property type="term" value="P:box C/D snoRNP assembly"/>
    <property type="evidence" value="ECO:0007669"/>
    <property type="project" value="InterPro"/>
</dbReference>
<dbReference type="Pfam" id="PF15370">
    <property type="entry name" value="NOPCHAP1"/>
    <property type="match status" value="1"/>
</dbReference>
<dbReference type="PANTHER" id="PTHR28674">
    <property type="entry name" value="SIMILAR TO DNA SEGMENT, CHR 10, WAYNE STATE UNIVERSITY 102,-EXPRESSED"/>
    <property type="match status" value="1"/>
</dbReference>
<sequence length="226" mass="23551">MSEQPEPRRERLELAGTSALERRLLVGDAAPRHPRSKPTIKPVAPSGLLGRLQAFLPALEAANADLQQQLEQHPASEVAMERGSDDEREGPVVELDLACGLFDLKDEAAVAAAERAMLAQGVAVDRFEGASTDDSSEEDSSSGSEDEGEQADGVRRQQQGLAAAAGAAADGIDAMQEDEPEGSEGTAAAAAATAAAGEQPLLGAAPGRRRKGKQRSKRHAGIQELS</sequence>
<feature type="compositionally biased region" description="Acidic residues" evidence="1">
    <location>
        <begin position="134"/>
        <end position="150"/>
    </location>
</feature>
<feature type="region of interest" description="Disordered" evidence="1">
    <location>
        <begin position="126"/>
        <end position="226"/>
    </location>
</feature>
<protein>
    <submittedName>
        <fullName evidence="2">Uncharacterized protein</fullName>
    </submittedName>
</protein>
<evidence type="ECO:0000256" key="1">
    <source>
        <dbReference type="SAM" id="MobiDB-lite"/>
    </source>
</evidence>
<feature type="compositionally biased region" description="Basic and acidic residues" evidence="1">
    <location>
        <begin position="79"/>
        <end position="91"/>
    </location>
</feature>
<dbReference type="STRING" id="3076.A0A2P6TGQ1"/>
<proteinExistence type="predicted"/>
<evidence type="ECO:0000313" key="2">
    <source>
        <dbReference type="EMBL" id="PRW33293.1"/>
    </source>
</evidence>
<dbReference type="PANTHER" id="PTHR28674:SF1">
    <property type="entry name" value="NOP PROTEIN CHAPERONE 1"/>
    <property type="match status" value="1"/>
</dbReference>
<dbReference type="AlphaFoldDB" id="A0A2P6TGQ1"/>
<dbReference type="GO" id="GO:0062064">
    <property type="term" value="F:box C/D methylation guide snoRNP complex binding"/>
    <property type="evidence" value="ECO:0007669"/>
    <property type="project" value="TreeGrafter"/>
</dbReference>
<keyword evidence="3" id="KW-1185">Reference proteome</keyword>
<dbReference type="OrthoDB" id="1112980at2759"/>
<organism evidence="2 3">
    <name type="scientific">Chlorella sorokiniana</name>
    <name type="common">Freshwater green alga</name>
    <dbReference type="NCBI Taxonomy" id="3076"/>
    <lineage>
        <taxon>Eukaryota</taxon>
        <taxon>Viridiplantae</taxon>
        <taxon>Chlorophyta</taxon>
        <taxon>core chlorophytes</taxon>
        <taxon>Trebouxiophyceae</taxon>
        <taxon>Chlorellales</taxon>
        <taxon>Chlorellaceae</taxon>
        <taxon>Chlorella clade</taxon>
        <taxon>Chlorella</taxon>
    </lineage>
</organism>
<dbReference type="EMBL" id="LHPG02000017">
    <property type="protein sequence ID" value="PRW33293.1"/>
    <property type="molecule type" value="Genomic_DNA"/>
</dbReference>
<reference evidence="2 3" key="1">
    <citation type="journal article" date="2018" name="Plant J.">
        <title>Genome sequences of Chlorella sorokiniana UTEX 1602 and Micractinium conductrix SAG 241.80: implications to maltose excretion by a green alga.</title>
        <authorList>
            <person name="Arriola M.B."/>
            <person name="Velmurugan N."/>
            <person name="Zhang Y."/>
            <person name="Plunkett M.H."/>
            <person name="Hondzo H."/>
            <person name="Barney B.M."/>
        </authorList>
    </citation>
    <scope>NUCLEOTIDE SEQUENCE [LARGE SCALE GENOMIC DNA]</scope>
    <source>
        <strain evidence="3">UTEX 1602</strain>
    </source>
</reference>
<feature type="compositionally biased region" description="Low complexity" evidence="1">
    <location>
        <begin position="162"/>
        <end position="174"/>
    </location>
</feature>
<gene>
    <name evidence="2" type="ORF">C2E21_7933</name>
</gene>
<feature type="region of interest" description="Disordered" evidence="1">
    <location>
        <begin position="69"/>
        <end position="91"/>
    </location>
</feature>
<dbReference type="Proteomes" id="UP000239899">
    <property type="component" value="Unassembled WGS sequence"/>
</dbReference>
<dbReference type="InterPro" id="IPR027921">
    <property type="entry name" value="NOPCHAP1"/>
</dbReference>
<evidence type="ECO:0000313" key="3">
    <source>
        <dbReference type="Proteomes" id="UP000239899"/>
    </source>
</evidence>
<comment type="caution">
    <text evidence="2">The sequence shown here is derived from an EMBL/GenBank/DDBJ whole genome shotgun (WGS) entry which is preliminary data.</text>
</comment>
<feature type="compositionally biased region" description="Low complexity" evidence="1">
    <location>
        <begin position="186"/>
        <end position="196"/>
    </location>
</feature>
<feature type="compositionally biased region" description="Basic residues" evidence="1">
    <location>
        <begin position="207"/>
        <end position="220"/>
    </location>
</feature>
<name>A0A2P6TGQ1_CHLSO</name>